<dbReference type="SUPFAM" id="SSF88713">
    <property type="entry name" value="Glycoside hydrolase/deacetylase"/>
    <property type="match status" value="1"/>
</dbReference>
<dbReference type="CDD" id="cd10917">
    <property type="entry name" value="CE4_NodB_like_6s_7s"/>
    <property type="match status" value="1"/>
</dbReference>
<dbReference type="InterPro" id="IPR050248">
    <property type="entry name" value="Polysacc_deacetylase_ArnD"/>
</dbReference>
<dbReference type="PROSITE" id="PS51677">
    <property type="entry name" value="NODB"/>
    <property type="match status" value="1"/>
</dbReference>
<name>A0ABZ2R696_9MICC</name>
<dbReference type="Gene3D" id="2.60.40.3440">
    <property type="match status" value="1"/>
</dbReference>
<evidence type="ECO:0000313" key="6">
    <source>
        <dbReference type="Proteomes" id="UP001623384"/>
    </source>
</evidence>
<dbReference type="InterPro" id="IPR002509">
    <property type="entry name" value="NODB_dom"/>
</dbReference>
<evidence type="ECO:0000256" key="2">
    <source>
        <dbReference type="ARBA" id="ARBA00022801"/>
    </source>
</evidence>
<evidence type="ECO:0000256" key="1">
    <source>
        <dbReference type="ARBA" id="ARBA00022723"/>
    </source>
</evidence>
<keyword evidence="1" id="KW-0479">Metal-binding</keyword>
<sequence length="734" mass="75577">MRSRKRIFTRNGGRRWTASALGAALAGTLLIPFGSAAAADNTAGWDCAGGFVAVTFDDGPDISTRDRTSWILDTLRSYGVHATFFDLGERIADRYQVTRPDLVLREQAEGHTVANHTWDHPDLTKVSQTEVRSQLTRANDAIIAAGAARPTLFRPPFGYSNADVAAVGESLGLRQVLWDVNTGDTAATSPSAVSSAVLARVRSGSVVVLHDWAPHTAEALPAILDGLKERNLCPGLVAPSDTYNAQIRSYASVIPDPNGPRTATPRQCPCSIFAPTYVPAVPSTSSTGPYELGVRFATDVPGVITAVRFYKGSANTGLHPVRLWSNSGTLLGSANAGSETSSGWQQVDIPGGVRVQANTAYVASYSAPVGRFSQDVNYFTSTAGSAPLRGLASTASSLNGIYATATGAFPTRSYSASSYGVDVVFVPDTDLPDVPLAAKDDAASASYETTLSVAAPGVLANDGGTGLSVSAWTQPAHGTVSMQASGAYTYTPAAGFSGADSFTYTVRDEAGATASATVAVTVSAPEAVLARDSFARTLTGTWGTADLGGSWTPNSSTLSVDGQRGVFTLSPGQTRQVFLGVNAADTDTRATVQLNAAASGSGAYASIVTRRVASSVEYRGTARVLPNGTVSALIYRMNGSDPATIIGPEVTVPGLSAAPGSTLSLRLKSVGVSPTTLALTVWQAGTAQPAPQVTATDSTAALQTAGGTGLTAAISSKSTTGMKLSFDDFVLSAG</sequence>
<evidence type="ECO:0000259" key="4">
    <source>
        <dbReference type="PROSITE" id="PS51677"/>
    </source>
</evidence>
<evidence type="ECO:0000256" key="3">
    <source>
        <dbReference type="SAM" id="SignalP"/>
    </source>
</evidence>
<gene>
    <name evidence="5" type="ORF">WHH00_03815</name>
</gene>
<dbReference type="Pfam" id="PF13313">
    <property type="entry name" value="DUF4082"/>
    <property type="match status" value="1"/>
</dbReference>
<dbReference type="Gene3D" id="3.20.20.370">
    <property type="entry name" value="Glycoside hydrolase/deacetylase"/>
    <property type="match status" value="1"/>
</dbReference>
<evidence type="ECO:0000313" key="5">
    <source>
        <dbReference type="EMBL" id="WXK93945.1"/>
    </source>
</evidence>
<dbReference type="Proteomes" id="UP001623384">
    <property type="component" value="Chromosome"/>
</dbReference>
<accession>A0ABZ2R696</accession>
<feature type="chain" id="PRO_5047471893" evidence="3">
    <location>
        <begin position="39"/>
        <end position="734"/>
    </location>
</feature>
<dbReference type="Pfam" id="PF01522">
    <property type="entry name" value="Polysacc_deac_1"/>
    <property type="match status" value="1"/>
</dbReference>
<dbReference type="RefSeq" id="WP_406636679.1">
    <property type="nucleotide sequence ID" value="NZ_CP148033.1"/>
</dbReference>
<proteinExistence type="predicted"/>
<dbReference type="InterPro" id="IPR011330">
    <property type="entry name" value="Glyco_hydro/deAcase_b/a-brl"/>
</dbReference>
<organism evidence="5 6">
    <name type="scientific">Pseudarthrobacter quantipunctorum</name>
    <dbReference type="NCBI Taxonomy" id="3128980"/>
    <lineage>
        <taxon>Bacteria</taxon>
        <taxon>Bacillati</taxon>
        <taxon>Actinomycetota</taxon>
        <taxon>Actinomycetes</taxon>
        <taxon>Micrococcales</taxon>
        <taxon>Micrococcaceae</taxon>
        <taxon>Pseudarthrobacter</taxon>
    </lineage>
</organism>
<keyword evidence="6" id="KW-1185">Reference proteome</keyword>
<feature type="signal peptide" evidence="3">
    <location>
        <begin position="1"/>
        <end position="38"/>
    </location>
</feature>
<keyword evidence="2" id="KW-0378">Hydrolase</keyword>
<dbReference type="InterPro" id="IPR025141">
    <property type="entry name" value="DUF4082"/>
</dbReference>
<dbReference type="PANTHER" id="PTHR10587">
    <property type="entry name" value="GLYCOSYL TRANSFERASE-RELATED"/>
    <property type="match status" value="1"/>
</dbReference>
<dbReference type="Pfam" id="PF17963">
    <property type="entry name" value="Big_9"/>
    <property type="match status" value="1"/>
</dbReference>
<dbReference type="EMBL" id="CP148033">
    <property type="protein sequence ID" value="WXK93945.1"/>
    <property type="molecule type" value="Genomic_DNA"/>
</dbReference>
<feature type="domain" description="NodB homology" evidence="4">
    <location>
        <begin position="50"/>
        <end position="235"/>
    </location>
</feature>
<protein>
    <submittedName>
        <fullName evidence="5">DUF4082 domain-containing protein</fullName>
    </submittedName>
</protein>
<reference evidence="5 6" key="1">
    <citation type="submission" date="2024-03" db="EMBL/GenBank/DDBJ databases">
        <title>Rhodococcus navarretei sp. nov. and Pseudarthrobacter quantumdoti sp. nov., two new species with the ability to biosynthesize Quantum Dots isolated from soil samples at Union Glacier, Antarctica.</title>
        <authorList>
            <person name="Vargas M."/>
        </authorList>
    </citation>
    <scope>NUCLEOTIDE SEQUENCE [LARGE SCALE GENOMIC DNA]</scope>
    <source>
        <strain evidence="5 6">RC-2-3</strain>
    </source>
</reference>
<keyword evidence="3" id="KW-0732">Signal</keyword>
<dbReference type="PANTHER" id="PTHR10587:SF133">
    <property type="entry name" value="CHITIN DEACETYLASE 1-RELATED"/>
    <property type="match status" value="1"/>
</dbReference>